<protein>
    <recommendedName>
        <fullName evidence="3">Carboxypeptidase regulatory-like domain-containing protein</fullName>
    </recommendedName>
</protein>
<dbReference type="RefSeq" id="WP_255226711.1">
    <property type="nucleotide sequence ID" value="NZ_JAJEKE010000004.1"/>
</dbReference>
<comment type="caution">
    <text evidence="1">The sequence shown here is derived from an EMBL/GenBank/DDBJ whole genome shotgun (WGS) entry which is preliminary data.</text>
</comment>
<evidence type="ECO:0000313" key="1">
    <source>
        <dbReference type="EMBL" id="MCQ1529191.1"/>
    </source>
</evidence>
<dbReference type="EMBL" id="JAJEKE010000004">
    <property type="protein sequence ID" value="MCQ1529191.1"/>
    <property type="molecule type" value="Genomic_DNA"/>
</dbReference>
<name>A0ABT1NFS8_9FIRM</name>
<gene>
    <name evidence="1" type="ORF">LJD61_06460</name>
</gene>
<proteinExistence type="predicted"/>
<evidence type="ECO:0008006" key="3">
    <source>
        <dbReference type="Google" id="ProtNLM"/>
    </source>
</evidence>
<accession>A0ABT1NFS8</accession>
<organism evidence="1 2">
    <name type="scientific">Lutispora saccharofermentans</name>
    <dbReference type="NCBI Taxonomy" id="3024236"/>
    <lineage>
        <taxon>Bacteria</taxon>
        <taxon>Bacillati</taxon>
        <taxon>Bacillota</taxon>
        <taxon>Clostridia</taxon>
        <taxon>Lutisporales</taxon>
        <taxon>Lutisporaceae</taxon>
        <taxon>Lutispora</taxon>
    </lineage>
</organism>
<dbReference type="Proteomes" id="UP001651880">
    <property type="component" value="Unassembled WGS sequence"/>
</dbReference>
<reference evidence="1 2" key="1">
    <citation type="submission" date="2021-10" db="EMBL/GenBank/DDBJ databases">
        <title>Lutispora strain m25 sp. nov., a thermophilic, non-spore-forming bacterium isolated from a lab-scale methanogenic bioreactor digesting anaerobic sludge.</title>
        <authorList>
            <person name="El Houari A."/>
            <person name="Mcdonald J."/>
        </authorList>
    </citation>
    <scope>NUCLEOTIDE SEQUENCE [LARGE SCALE GENOMIC DNA]</scope>
    <source>
        <strain evidence="2">m25</strain>
    </source>
</reference>
<sequence>MNKRNKAVAIIIFLAMIFSIVVMPFSAAYASAPDIKLPVEKPGINIPTIDRPVINNPITKDPSSIRDHLRKLKRAEEAARVKGVTYKLKPGVEKLPSDMSYDLEQIRLDDLVNYEGADKVTGKETIDPNKLKGIRYNPGSKFMVLPKADLSKFTPKANKIYIDEGEGLAYRVLQDGKTDAEGNKQYVVETPALTDIFESYKIPKQDIKLTTGNIAYMAPGVQLDPRSGMSPNYMAADNGFLSGYRHEGNKHILTLTPGKMIFQYPSKEDREKTEEEKKKAEKEKFKGDWWNKEQYSDLRGFEEESELKVEVKIKEGTITIEDPTFHADFDLNWLTTQAKADFYFESKTIADVTFEGDLKFNKTVETCIFGYDIDLGSVLGKEKGNRAFVGIFLVLGVNGKVHVEVRTIATGNARAGFAYKAIAYGFIPYFVGPYVTYRPTGFDATFAADGELHAVLACVPQVGVIIWGTEIGALQIWLGLKGDAKFSVSGGGGTGTDGAIKSKGSLDLGAFAEMVGYLFGNRYSIFRLDFPIYHGEWDVGTEVSGGGGDLIREVNASFLAKADAFTNIVEGKIAITDKLIPFANREFDLEIYDGFEDIKISLSTYTDSEGNFKFNTGRYNLLPSDRIILTIPKGDVYERDNKKYKVTGSSQKIYPDVPFTDLDFNVDSFNDIITGVVSGQYSGPVDIEVKDWNGFKVTKYRTNAQKGIFTLSVPINESTYNVKAEINFEGSKFPEFYEVVRERNLDALEIIFINEFAPETSNKLSEEKIQIRDDINIPGINTQADWDKIKINQDDKGITENVDDAGNKVVRPIKIIGSITNKAEMGPIQTIGENYVRNSEVSGIPVQPYLGNVKITSLPVVDSMLAILNRRDHSNLTDPLIRQKGWTATVNAQRVTFDGELTSASTFEFVNPEALCYVLEIEHEGLKKEVRYDPFVFHYTNTLQKVQEFAKQPLQKEVILKTEEKKDAITNPVDSLQNKWKGSWLTNIGTMQLNQEGNFISGTIIQNGKEYAIEGSISNGVFKGSILIPSESSIFGDITSFEMNMSGDGSISFKNFGTNTKLKGLNGTKALKQ</sequence>
<keyword evidence="2" id="KW-1185">Reference proteome</keyword>
<evidence type="ECO:0000313" key="2">
    <source>
        <dbReference type="Proteomes" id="UP001651880"/>
    </source>
</evidence>